<dbReference type="InterPro" id="IPR050216">
    <property type="entry name" value="LRR_domain-containing"/>
</dbReference>
<dbReference type="PROSITE" id="PS50105">
    <property type="entry name" value="SAM_DOMAIN"/>
    <property type="match status" value="1"/>
</dbReference>
<keyword evidence="4" id="KW-0862">Zinc</keyword>
<dbReference type="SMART" id="SM00454">
    <property type="entry name" value="SAM"/>
    <property type="match status" value="1"/>
</dbReference>
<dbReference type="Gene3D" id="3.80.10.10">
    <property type="entry name" value="Ribonuclease Inhibitor"/>
    <property type="match status" value="1"/>
</dbReference>
<reference evidence="9" key="1">
    <citation type="submission" date="2022-11" db="UniProtKB">
        <authorList>
            <consortium name="EnsemblMetazoa"/>
        </authorList>
    </citation>
    <scope>IDENTIFICATION</scope>
</reference>
<dbReference type="Gene3D" id="3.30.40.10">
    <property type="entry name" value="Zinc/RING finger domain, C3HC4 (zinc finger)"/>
    <property type="match status" value="1"/>
</dbReference>
<evidence type="ECO:0000256" key="1">
    <source>
        <dbReference type="ARBA" id="ARBA00022614"/>
    </source>
</evidence>
<dbReference type="InterPro" id="IPR001611">
    <property type="entry name" value="Leu-rich_rpt"/>
</dbReference>
<name>A0A913Z1F3_PATMI</name>
<dbReference type="Pfam" id="PF13855">
    <property type="entry name" value="LRR_8"/>
    <property type="match status" value="1"/>
</dbReference>
<evidence type="ECO:0000256" key="6">
    <source>
        <dbReference type="SAM" id="Coils"/>
    </source>
</evidence>
<feature type="domain" description="SAM" evidence="8">
    <location>
        <begin position="581"/>
        <end position="640"/>
    </location>
</feature>
<dbReference type="InterPro" id="IPR003591">
    <property type="entry name" value="Leu-rich_rpt_typical-subtyp"/>
</dbReference>
<dbReference type="EnsemblMetazoa" id="XM_038189791.1">
    <property type="protein sequence ID" value="XP_038045719.1"/>
    <property type="gene ID" value="LOC119720203"/>
</dbReference>
<dbReference type="SUPFAM" id="SSF52058">
    <property type="entry name" value="L domain-like"/>
    <property type="match status" value="1"/>
</dbReference>
<dbReference type="InterPro" id="IPR013083">
    <property type="entry name" value="Znf_RING/FYVE/PHD"/>
</dbReference>
<keyword evidence="10" id="KW-1185">Reference proteome</keyword>
<keyword evidence="3 5" id="KW-0479">Metal-binding</keyword>
<feature type="coiled-coil region" evidence="6">
    <location>
        <begin position="350"/>
        <end position="427"/>
    </location>
</feature>
<dbReference type="SUPFAM" id="SSF57850">
    <property type="entry name" value="RING/U-box"/>
    <property type="match status" value="1"/>
</dbReference>
<dbReference type="GO" id="GO:0005737">
    <property type="term" value="C:cytoplasm"/>
    <property type="evidence" value="ECO:0007669"/>
    <property type="project" value="TreeGrafter"/>
</dbReference>
<dbReference type="Pfam" id="PF13920">
    <property type="entry name" value="zf-C3HC4_3"/>
    <property type="match status" value="1"/>
</dbReference>
<sequence>MNPVNGIHEIDMPKSKLLHRQSESARKRMEHCQYLATESPEPTYDLSRCELYEVPSGTFSMCKVLRKEALILSDNLLSSLSGGGNIKDLAMLRVLDLHSNKLSEIPDALTGISGLQVLNLDNNQLKKLPRDTGKLQALQTLTFKGNQVKELPGTICLMKSLRTLDISDNKIKDLPSKLCYIRTLETLSLDAKNMRHPIASICMQGTEAIMKSLCAECGTDYSPPSQHVLNVLDPPKVSPSEDKPSSLRSLEEEEANLSNSIMQYEKIQESKRLERMRLERELEEMEREQAQLVTQTDKRHLGLLKALEKEQADLDSGIKTLQERSDIEKQNLLSMLHDVERQSTDLVHQLLEINEKARKKEALLDQLEKERMELDATFLVVSEEHDLLREKDILKFMQVIMKENFELDQLRNRYDKHKENIRKEAEDSENVAFNQLSSQLHAKQLNNDAIVANLMKAEEFQREAFEMLLLSKDAKHKRLTEEIYMLQQQLAEVTMAELEKQSVKAESTNIALEQKREDLAALLKQLMIEREDREEELKKRLLEMEQRREDDVQDYWLIQFQRLMDRKPQSLIDQENNLEFSVLEILNRSGADDYIPMFARHRVTIETMLQLTDNDLKEIGVHEVGLRRSILSNIANFTKERDNASLKAKEMESHVDVPRRDPTAPSIDEAGASAVAGAALVKEVTVRVNAECVICMENNSDVLFLNCGHVCCCGTCSGSLRLCPLCRSDIHTKINMQKSSQSVIGGCVD</sequence>
<dbReference type="PANTHER" id="PTHR48051:SF47">
    <property type="entry name" value="LEUCINE RICH REPEAT AND STERILE ALPHA MOTIF CONTAINING 1"/>
    <property type="match status" value="1"/>
</dbReference>
<evidence type="ECO:0008006" key="11">
    <source>
        <dbReference type="Google" id="ProtNLM"/>
    </source>
</evidence>
<accession>A0A913Z1F3</accession>
<keyword evidence="1" id="KW-0433">Leucine-rich repeat</keyword>
<dbReference type="InterPro" id="IPR001841">
    <property type="entry name" value="Znf_RING"/>
</dbReference>
<feature type="coiled-coil region" evidence="6">
    <location>
        <begin position="247"/>
        <end position="324"/>
    </location>
</feature>
<dbReference type="OrthoDB" id="1711136at2759"/>
<dbReference type="InterPro" id="IPR001660">
    <property type="entry name" value="SAM"/>
</dbReference>
<feature type="coiled-coil region" evidence="6">
    <location>
        <begin position="486"/>
        <end position="554"/>
    </location>
</feature>
<dbReference type="AlphaFoldDB" id="A0A913Z1F3"/>
<dbReference type="InterPro" id="IPR032675">
    <property type="entry name" value="LRR_dom_sf"/>
</dbReference>
<evidence type="ECO:0000256" key="4">
    <source>
        <dbReference type="ARBA" id="ARBA00022833"/>
    </source>
</evidence>
<dbReference type="RefSeq" id="XP_038045719.1">
    <property type="nucleotide sequence ID" value="XM_038189791.1"/>
</dbReference>
<keyword evidence="2" id="KW-0677">Repeat</keyword>
<evidence type="ECO:0000259" key="8">
    <source>
        <dbReference type="PROSITE" id="PS50105"/>
    </source>
</evidence>
<dbReference type="Proteomes" id="UP000887568">
    <property type="component" value="Unplaced"/>
</dbReference>
<evidence type="ECO:0000256" key="2">
    <source>
        <dbReference type="ARBA" id="ARBA00022737"/>
    </source>
</evidence>
<keyword evidence="6" id="KW-0175">Coiled coil</keyword>
<evidence type="ECO:0000313" key="9">
    <source>
        <dbReference type="EnsemblMetazoa" id="XP_038045719.1"/>
    </source>
</evidence>
<dbReference type="Pfam" id="PF00536">
    <property type="entry name" value="SAM_1"/>
    <property type="match status" value="1"/>
</dbReference>
<dbReference type="CDD" id="cd16515">
    <property type="entry name" value="RING-HC_LRSAM1"/>
    <property type="match status" value="1"/>
</dbReference>
<dbReference type="Gene3D" id="1.10.150.50">
    <property type="entry name" value="Transcription Factor, Ets-1"/>
    <property type="match status" value="1"/>
</dbReference>
<organism evidence="9 10">
    <name type="scientific">Patiria miniata</name>
    <name type="common">Bat star</name>
    <name type="synonym">Asterina miniata</name>
    <dbReference type="NCBI Taxonomy" id="46514"/>
    <lineage>
        <taxon>Eukaryota</taxon>
        <taxon>Metazoa</taxon>
        <taxon>Echinodermata</taxon>
        <taxon>Eleutherozoa</taxon>
        <taxon>Asterozoa</taxon>
        <taxon>Asteroidea</taxon>
        <taxon>Valvatacea</taxon>
        <taxon>Valvatida</taxon>
        <taxon>Asterinidae</taxon>
        <taxon>Patiria</taxon>
    </lineage>
</organism>
<dbReference type="PROSITE" id="PS50089">
    <property type="entry name" value="ZF_RING_2"/>
    <property type="match status" value="1"/>
</dbReference>
<dbReference type="GO" id="GO:0008270">
    <property type="term" value="F:zinc ion binding"/>
    <property type="evidence" value="ECO:0007669"/>
    <property type="project" value="UniProtKB-KW"/>
</dbReference>
<dbReference type="SMART" id="SM00369">
    <property type="entry name" value="LRR_TYP"/>
    <property type="match status" value="3"/>
</dbReference>
<dbReference type="SUPFAM" id="SSF47769">
    <property type="entry name" value="SAM/Pointed domain"/>
    <property type="match status" value="1"/>
</dbReference>
<keyword evidence="3 5" id="KW-0863">Zinc-finger</keyword>
<dbReference type="GeneID" id="119720203"/>
<dbReference type="PANTHER" id="PTHR48051">
    <property type="match status" value="1"/>
</dbReference>
<feature type="domain" description="RING-type" evidence="7">
    <location>
        <begin position="692"/>
        <end position="727"/>
    </location>
</feature>
<dbReference type="PROSITE" id="PS51450">
    <property type="entry name" value="LRR"/>
    <property type="match status" value="3"/>
</dbReference>
<protein>
    <recommendedName>
        <fullName evidence="11">E3 ubiquitin-protein ligase LRSAM1</fullName>
    </recommendedName>
</protein>
<dbReference type="InterPro" id="IPR013761">
    <property type="entry name" value="SAM/pointed_sf"/>
</dbReference>
<proteinExistence type="predicted"/>
<evidence type="ECO:0000256" key="3">
    <source>
        <dbReference type="ARBA" id="ARBA00022771"/>
    </source>
</evidence>
<dbReference type="Pfam" id="PF00560">
    <property type="entry name" value="LRR_1"/>
    <property type="match status" value="1"/>
</dbReference>
<evidence type="ECO:0000259" key="7">
    <source>
        <dbReference type="PROSITE" id="PS50089"/>
    </source>
</evidence>
<dbReference type="OMA" id="XSAMQKA"/>
<evidence type="ECO:0000256" key="5">
    <source>
        <dbReference type="PROSITE-ProRule" id="PRU00175"/>
    </source>
</evidence>
<evidence type="ECO:0000313" key="10">
    <source>
        <dbReference type="Proteomes" id="UP000887568"/>
    </source>
</evidence>